<reference evidence="3 4" key="1">
    <citation type="submission" date="2019-06" db="EMBL/GenBank/DDBJ databases">
        <title>A large-scale integrated study on North Sea by COGITO (Coastal Microbe Genomic &amp; Taxonomic Observatory).</title>
        <authorList>
            <person name="Teeling H."/>
        </authorList>
    </citation>
    <scope>NUCLEOTIDE SEQUENCE [LARGE SCALE GENOMIC DNA]</scope>
    <source>
        <strain evidence="3 4">MAR_2009_79</strain>
    </source>
</reference>
<dbReference type="EMBL" id="VHIF01000001">
    <property type="protein sequence ID" value="TQO39731.1"/>
    <property type="molecule type" value="Genomic_DNA"/>
</dbReference>
<dbReference type="SUPFAM" id="SSF51126">
    <property type="entry name" value="Pectin lyase-like"/>
    <property type="match status" value="1"/>
</dbReference>
<dbReference type="InterPro" id="IPR006626">
    <property type="entry name" value="PbH1"/>
</dbReference>
<protein>
    <submittedName>
        <fullName evidence="3">Parallel beta helix pectate lyase-like protein</fullName>
    </submittedName>
</protein>
<dbReference type="InterPro" id="IPR012334">
    <property type="entry name" value="Pectin_lyas_fold"/>
</dbReference>
<dbReference type="Proteomes" id="UP000315363">
    <property type="component" value="Unassembled WGS sequence"/>
</dbReference>
<keyword evidence="1" id="KW-0732">Signal</keyword>
<comment type="caution">
    <text evidence="3">The sequence shown here is derived from an EMBL/GenBank/DDBJ whole genome shotgun (WGS) entry which is preliminary data.</text>
</comment>
<gene>
    <name evidence="3" type="ORF">GQ41_4420</name>
</gene>
<evidence type="ECO:0000256" key="1">
    <source>
        <dbReference type="SAM" id="SignalP"/>
    </source>
</evidence>
<dbReference type="RefSeq" id="WP_142190938.1">
    <property type="nucleotide sequence ID" value="NZ_VHIF01000001.1"/>
</dbReference>
<organism evidence="3 4">
    <name type="scientific">Arenibacter algicola</name>
    <dbReference type="NCBI Taxonomy" id="616991"/>
    <lineage>
        <taxon>Bacteria</taxon>
        <taxon>Pseudomonadati</taxon>
        <taxon>Bacteroidota</taxon>
        <taxon>Flavobacteriia</taxon>
        <taxon>Flavobacteriales</taxon>
        <taxon>Flavobacteriaceae</taxon>
        <taxon>Arenibacter</taxon>
    </lineage>
</organism>
<dbReference type="PANTHER" id="PTHR36453">
    <property type="entry name" value="SECRETED PROTEIN-RELATED"/>
    <property type="match status" value="1"/>
</dbReference>
<sequence length="642" mass="72625">MKSFFYYILFMCAINQAHASDTLNIDVSADGSRGLILQEALTKVKQKRSNGYNGTICLQLHKGIYYFSNALTIDGPFYNDLIIRPFKNDTVSFSGGVYIDNNQVKSVQKYGQDLYQLDITNTDIKELADIRSVGFLRPYEASWNELFVNGKPFHLSRWPNKGTVKMGEVLDEGSLPHKFDRSLRGGIFKYNEKQIGEWKQEENIWVSGYFRHGYADDMVPVKNIDRRNKTIETAEPHFWGYGSGAPWNKFFVLNVLEELDDEGEYMLDIKHNQLYFKTDKPIKKVVLSKLDKPFLDLNEVKNVKIENITFEYSRFLAVTMARTENVSISNCVFRNLGSAAITVGLGVEPFDCLVEDSVGVLKRGIIGSLPTHIYAQTEVNRQAGTYNKIVDCQFYNLGSGAISMGGGDRTTLTPGHNLIDNCTIYSTNRIERSYRPAIHLTGVGNQVKNSEIYDLPSMAILMHGNNHLIEGNYIHEVCYEVDDNGAIYYGRNPTELGNIVRKNVFANIGNDYSCCSVYLDDGACGLLVEDNIFIRAGRYAILLGGGSDNIIINNKFIDTHYAIHVDNRLQNWANHVLGKGGLFEKRLNAVNAFESTYLKAYPYIKYYKNTIGAPSRNVFINNTLYQVNTACDNPQLIDVYQE</sequence>
<evidence type="ECO:0000259" key="2">
    <source>
        <dbReference type="Pfam" id="PF13229"/>
    </source>
</evidence>
<feature type="signal peptide" evidence="1">
    <location>
        <begin position="1"/>
        <end position="19"/>
    </location>
</feature>
<dbReference type="PANTHER" id="PTHR36453:SF1">
    <property type="entry name" value="RIGHT HANDED BETA HELIX DOMAIN-CONTAINING PROTEIN"/>
    <property type="match status" value="1"/>
</dbReference>
<dbReference type="SMART" id="SM00710">
    <property type="entry name" value="PbH1"/>
    <property type="match status" value="8"/>
</dbReference>
<evidence type="ECO:0000313" key="3">
    <source>
        <dbReference type="EMBL" id="TQO39731.1"/>
    </source>
</evidence>
<feature type="chain" id="PRO_5045582109" evidence="1">
    <location>
        <begin position="20"/>
        <end position="642"/>
    </location>
</feature>
<keyword evidence="4" id="KW-1185">Reference proteome</keyword>
<feature type="domain" description="Right handed beta helix" evidence="2">
    <location>
        <begin position="384"/>
        <end position="556"/>
    </location>
</feature>
<dbReference type="InterPro" id="IPR011050">
    <property type="entry name" value="Pectin_lyase_fold/virulence"/>
</dbReference>
<evidence type="ECO:0000313" key="4">
    <source>
        <dbReference type="Proteomes" id="UP000315363"/>
    </source>
</evidence>
<name>A0ABY3AM73_9FLAO</name>
<accession>A0ABY3AM73</accession>
<dbReference type="Pfam" id="PF13229">
    <property type="entry name" value="Beta_helix"/>
    <property type="match status" value="1"/>
</dbReference>
<dbReference type="InterPro" id="IPR039448">
    <property type="entry name" value="Beta_helix"/>
</dbReference>
<dbReference type="Gene3D" id="2.160.20.10">
    <property type="entry name" value="Single-stranded right-handed beta-helix, Pectin lyase-like"/>
    <property type="match status" value="2"/>
</dbReference>
<proteinExistence type="predicted"/>